<keyword evidence="9 18" id="KW-0472">Membrane</keyword>
<feature type="transmembrane region" description="Helical" evidence="18">
    <location>
        <begin position="383"/>
        <end position="405"/>
    </location>
</feature>
<evidence type="ECO:0000256" key="16">
    <source>
        <dbReference type="ARBA" id="ARBA00049902"/>
    </source>
</evidence>
<reference evidence="19 20" key="1">
    <citation type="submission" date="2020-11" db="EMBL/GenBank/DDBJ databases">
        <title>Actinomyces sp. ZJ750.</title>
        <authorList>
            <person name="Zhou J."/>
        </authorList>
    </citation>
    <scope>NUCLEOTIDE SEQUENCE [LARGE SCALE GENOMIC DNA]</scope>
    <source>
        <strain evidence="19 20">ZJ750</strain>
    </source>
</reference>
<dbReference type="RefSeq" id="WP_166857740.1">
    <property type="nucleotide sequence ID" value="NZ_CP063989.1"/>
</dbReference>
<feature type="transmembrane region" description="Helical" evidence="18">
    <location>
        <begin position="210"/>
        <end position="231"/>
    </location>
</feature>
<dbReference type="GO" id="GO:0015648">
    <property type="term" value="F:lipid-linked peptidoglycan transporter activity"/>
    <property type="evidence" value="ECO:0007669"/>
    <property type="project" value="TreeGrafter"/>
</dbReference>
<evidence type="ECO:0000256" key="13">
    <source>
        <dbReference type="ARBA" id="ARBA00041185"/>
    </source>
</evidence>
<evidence type="ECO:0000256" key="4">
    <source>
        <dbReference type="ARBA" id="ARBA00022679"/>
    </source>
</evidence>
<keyword evidence="4" id="KW-0808">Transferase</keyword>
<dbReference type="Pfam" id="PF01098">
    <property type="entry name" value="FTSW_RODA_SPOVE"/>
    <property type="match status" value="1"/>
</dbReference>
<dbReference type="GO" id="GO:0032153">
    <property type="term" value="C:cell division site"/>
    <property type="evidence" value="ECO:0007669"/>
    <property type="project" value="TreeGrafter"/>
</dbReference>
<dbReference type="PANTHER" id="PTHR30474">
    <property type="entry name" value="CELL CYCLE PROTEIN"/>
    <property type="match status" value="1"/>
</dbReference>
<feature type="transmembrane region" description="Helical" evidence="18">
    <location>
        <begin position="88"/>
        <end position="106"/>
    </location>
</feature>
<protein>
    <recommendedName>
        <fullName evidence="13">Probable peptidoglycan glycosyltransferase FtsW</fullName>
        <ecNumber evidence="15">2.4.99.28</ecNumber>
    </recommendedName>
    <alternativeName>
        <fullName evidence="14">Cell division protein FtsW</fullName>
    </alternativeName>
    <alternativeName>
        <fullName evidence="11">Cell wall polymerase</fullName>
    </alternativeName>
    <alternativeName>
        <fullName evidence="10">Peptidoglycan polymerase</fullName>
    </alternativeName>
</protein>
<keyword evidence="7" id="KW-0573">Peptidoglycan synthesis</keyword>
<comment type="catalytic activity">
    <reaction evidence="16">
        <text>[GlcNAc-(1-&gt;4)-Mur2Ac(oyl-L-Ala-gamma-D-Glu-L-Lys-D-Ala-D-Ala)](n)-di-trans,octa-cis-undecaprenyl diphosphate + beta-D-GlcNAc-(1-&gt;4)-Mur2Ac(oyl-L-Ala-gamma-D-Glu-L-Lys-D-Ala-D-Ala)-di-trans,octa-cis-undecaprenyl diphosphate = [GlcNAc-(1-&gt;4)-Mur2Ac(oyl-L-Ala-gamma-D-Glu-L-Lys-D-Ala-D-Ala)](n+1)-di-trans,octa-cis-undecaprenyl diphosphate + di-trans,octa-cis-undecaprenyl diphosphate + H(+)</text>
        <dbReference type="Rhea" id="RHEA:23708"/>
        <dbReference type="Rhea" id="RHEA-COMP:9602"/>
        <dbReference type="Rhea" id="RHEA-COMP:9603"/>
        <dbReference type="ChEBI" id="CHEBI:15378"/>
        <dbReference type="ChEBI" id="CHEBI:58405"/>
        <dbReference type="ChEBI" id="CHEBI:60033"/>
        <dbReference type="ChEBI" id="CHEBI:78435"/>
        <dbReference type="EC" id="2.4.99.28"/>
    </reaction>
</comment>
<dbReference type="GO" id="GO:0008360">
    <property type="term" value="P:regulation of cell shape"/>
    <property type="evidence" value="ECO:0007669"/>
    <property type="project" value="UniProtKB-KW"/>
</dbReference>
<feature type="transmembrane region" description="Helical" evidence="18">
    <location>
        <begin position="317"/>
        <end position="337"/>
    </location>
</feature>
<gene>
    <name evidence="19" type="ORF">ID810_05045</name>
</gene>
<dbReference type="KEGG" id="arep:ID810_05045"/>
<keyword evidence="6" id="KW-0133">Cell shape</keyword>
<sequence>MAAGRPRVSEGPLTWLRRRLNASDGPLEGERTTLSYYALLITTLSLLTLGLIMVFSVQSVTVAADAAAQAAASGADAAVQEGSPFIFFWRYLAIAVAALVAMTLVSKTPIRWIKRLSIAMLGLAAIAQIFVFVPATRYCAGGNCNWVRIPIIGTFQPSELVKLGVSLYIGWVAAAKPHWLKGVRSVALRVLLPVGIAVGLVLGGGDLGTVVILVFVTAACLWLAGLGWGWFVSLGTVGALGFSVGTMLSANRRARIHAWLNPDGADPLDIGYQPTHGRYALGTGGLTGVGPGSSRQKWGYLTQADSDYIFAVLGEEFGFAGTLLTITLYLIVGWCCLRLMRRSNDLYVKVVTGGIMMWIVGQALVNMSVVVGLLPVLGVPLPLISAGGSSLVLVMVAVGVLLAFARHEPGAEEAFAARAGAVRRTLAVIAPRRRNRAS</sequence>
<evidence type="ECO:0000256" key="12">
    <source>
        <dbReference type="ARBA" id="ARBA00038053"/>
    </source>
</evidence>
<dbReference type="GO" id="GO:0008955">
    <property type="term" value="F:peptidoglycan glycosyltransferase activity"/>
    <property type="evidence" value="ECO:0007669"/>
    <property type="project" value="UniProtKB-EC"/>
</dbReference>
<comment type="function">
    <text evidence="17">Peptidoglycan polymerase that is essential for cell division.</text>
</comment>
<evidence type="ECO:0000256" key="14">
    <source>
        <dbReference type="ARBA" id="ARBA00041418"/>
    </source>
</evidence>
<organism evidence="19 20">
    <name type="scientific">Actinomyces respiraculi</name>
    <dbReference type="NCBI Taxonomy" id="2744574"/>
    <lineage>
        <taxon>Bacteria</taxon>
        <taxon>Bacillati</taxon>
        <taxon>Actinomycetota</taxon>
        <taxon>Actinomycetes</taxon>
        <taxon>Actinomycetales</taxon>
        <taxon>Actinomycetaceae</taxon>
        <taxon>Actinomyces</taxon>
    </lineage>
</organism>
<evidence type="ECO:0000256" key="1">
    <source>
        <dbReference type="ARBA" id="ARBA00004141"/>
    </source>
</evidence>
<comment type="subcellular location">
    <subcellularLocation>
        <location evidence="1">Membrane</location>
        <topology evidence="1">Multi-pass membrane protein</topology>
    </subcellularLocation>
</comment>
<dbReference type="GO" id="GO:0009252">
    <property type="term" value="P:peptidoglycan biosynthetic process"/>
    <property type="evidence" value="ECO:0007669"/>
    <property type="project" value="UniProtKB-KW"/>
</dbReference>
<dbReference type="GO" id="GO:0005886">
    <property type="term" value="C:plasma membrane"/>
    <property type="evidence" value="ECO:0007669"/>
    <property type="project" value="TreeGrafter"/>
</dbReference>
<dbReference type="InterPro" id="IPR018365">
    <property type="entry name" value="Cell_cycle_FtsW-rel_CS"/>
</dbReference>
<comment type="similarity">
    <text evidence="12">Belongs to the SEDS family. FtsW subfamily.</text>
</comment>
<feature type="transmembrane region" description="Helical" evidence="18">
    <location>
        <begin position="36"/>
        <end position="55"/>
    </location>
</feature>
<evidence type="ECO:0000256" key="10">
    <source>
        <dbReference type="ARBA" id="ARBA00032370"/>
    </source>
</evidence>
<dbReference type="Proteomes" id="UP000594637">
    <property type="component" value="Chromosome"/>
</dbReference>
<evidence type="ECO:0000256" key="15">
    <source>
        <dbReference type="ARBA" id="ARBA00044770"/>
    </source>
</evidence>
<evidence type="ECO:0000256" key="11">
    <source>
        <dbReference type="ARBA" id="ARBA00033270"/>
    </source>
</evidence>
<feature type="transmembrane region" description="Helical" evidence="18">
    <location>
        <begin position="118"/>
        <end position="136"/>
    </location>
</feature>
<evidence type="ECO:0000256" key="8">
    <source>
        <dbReference type="ARBA" id="ARBA00022989"/>
    </source>
</evidence>
<dbReference type="EMBL" id="CP063989">
    <property type="protein sequence ID" value="QPL06269.1"/>
    <property type="molecule type" value="Genomic_DNA"/>
</dbReference>
<dbReference type="AlphaFoldDB" id="A0A7T0LM07"/>
<evidence type="ECO:0000256" key="5">
    <source>
        <dbReference type="ARBA" id="ARBA00022692"/>
    </source>
</evidence>
<evidence type="ECO:0000313" key="20">
    <source>
        <dbReference type="Proteomes" id="UP000594637"/>
    </source>
</evidence>
<feature type="transmembrane region" description="Helical" evidence="18">
    <location>
        <begin position="186"/>
        <end position="203"/>
    </location>
</feature>
<evidence type="ECO:0000256" key="7">
    <source>
        <dbReference type="ARBA" id="ARBA00022984"/>
    </source>
</evidence>
<evidence type="ECO:0000256" key="18">
    <source>
        <dbReference type="SAM" id="Phobius"/>
    </source>
</evidence>
<evidence type="ECO:0000256" key="9">
    <source>
        <dbReference type="ARBA" id="ARBA00023136"/>
    </source>
</evidence>
<dbReference type="PROSITE" id="PS00428">
    <property type="entry name" value="FTSW_RODA_SPOVE"/>
    <property type="match status" value="1"/>
</dbReference>
<keyword evidence="3" id="KW-0328">Glycosyltransferase</keyword>
<evidence type="ECO:0000256" key="17">
    <source>
        <dbReference type="ARBA" id="ARBA00049966"/>
    </source>
</evidence>
<proteinExistence type="inferred from homology"/>
<name>A0A7T0LM07_9ACTO</name>
<evidence type="ECO:0000256" key="2">
    <source>
        <dbReference type="ARBA" id="ARBA00004752"/>
    </source>
</evidence>
<evidence type="ECO:0000256" key="3">
    <source>
        <dbReference type="ARBA" id="ARBA00022676"/>
    </source>
</evidence>
<keyword evidence="20" id="KW-1185">Reference proteome</keyword>
<keyword evidence="5 18" id="KW-0812">Transmembrane</keyword>
<keyword evidence="8 18" id="KW-1133">Transmembrane helix</keyword>
<feature type="transmembrane region" description="Helical" evidence="18">
    <location>
        <begin position="358"/>
        <end position="377"/>
    </location>
</feature>
<dbReference type="GO" id="GO:0051301">
    <property type="term" value="P:cell division"/>
    <property type="evidence" value="ECO:0007669"/>
    <property type="project" value="InterPro"/>
</dbReference>
<evidence type="ECO:0000256" key="6">
    <source>
        <dbReference type="ARBA" id="ARBA00022960"/>
    </source>
</evidence>
<accession>A0A7T0LM07</accession>
<evidence type="ECO:0000313" key="19">
    <source>
        <dbReference type="EMBL" id="QPL06269.1"/>
    </source>
</evidence>
<dbReference type="PANTHER" id="PTHR30474:SF2">
    <property type="entry name" value="PEPTIDOGLYCAN GLYCOSYLTRANSFERASE FTSW-RELATED"/>
    <property type="match status" value="1"/>
</dbReference>
<comment type="pathway">
    <text evidence="2">Cell wall biogenesis; peptidoglycan biosynthesis.</text>
</comment>
<dbReference type="InterPro" id="IPR001182">
    <property type="entry name" value="FtsW/RodA"/>
</dbReference>
<dbReference type="EC" id="2.4.99.28" evidence="15"/>